<keyword evidence="1" id="KW-0472">Membrane</keyword>
<dbReference type="InterPro" id="IPR000045">
    <property type="entry name" value="Prepilin_IV_endopep_pep"/>
</dbReference>
<feature type="transmembrane region" description="Helical" evidence="1">
    <location>
        <begin position="51"/>
        <end position="69"/>
    </location>
</feature>
<gene>
    <name evidence="3" type="ORF">ACFQ4A_15705</name>
</gene>
<evidence type="ECO:0000313" key="3">
    <source>
        <dbReference type="EMBL" id="MFD1363094.1"/>
    </source>
</evidence>
<reference evidence="4" key="1">
    <citation type="journal article" date="2019" name="Int. J. Syst. Evol. Microbiol.">
        <title>The Global Catalogue of Microorganisms (GCM) 10K type strain sequencing project: providing services to taxonomists for standard genome sequencing and annotation.</title>
        <authorList>
            <consortium name="The Broad Institute Genomics Platform"/>
            <consortium name="The Broad Institute Genome Sequencing Center for Infectious Disease"/>
            <person name="Wu L."/>
            <person name="Ma J."/>
        </authorList>
    </citation>
    <scope>NUCLEOTIDE SEQUENCE [LARGE SCALE GENOMIC DNA]</scope>
    <source>
        <strain evidence="4">CCUG 54822</strain>
    </source>
</reference>
<dbReference type="RefSeq" id="WP_382402278.1">
    <property type="nucleotide sequence ID" value="NZ_JBHTNH010000029.1"/>
</dbReference>
<dbReference type="Proteomes" id="UP001597178">
    <property type="component" value="Unassembled WGS sequence"/>
</dbReference>
<dbReference type="EMBL" id="JBHTNH010000029">
    <property type="protein sequence ID" value="MFD1363094.1"/>
    <property type="molecule type" value="Genomic_DNA"/>
</dbReference>
<dbReference type="Pfam" id="PF01478">
    <property type="entry name" value="Peptidase_A24"/>
    <property type="match status" value="1"/>
</dbReference>
<keyword evidence="1" id="KW-0812">Transmembrane</keyword>
<organism evidence="3 4">
    <name type="scientific">Lentibacillus salinarum</name>
    <dbReference type="NCBI Taxonomy" id="446820"/>
    <lineage>
        <taxon>Bacteria</taxon>
        <taxon>Bacillati</taxon>
        <taxon>Bacillota</taxon>
        <taxon>Bacilli</taxon>
        <taxon>Bacillales</taxon>
        <taxon>Bacillaceae</taxon>
        <taxon>Lentibacillus</taxon>
    </lineage>
</organism>
<feature type="domain" description="Prepilin type IV endopeptidase peptidase" evidence="2">
    <location>
        <begin position="8"/>
        <end position="101"/>
    </location>
</feature>
<dbReference type="Gene3D" id="1.20.120.1220">
    <property type="match status" value="1"/>
</dbReference>
<keyword evidence="1" id="KW-1133">Transmembrane helix</keyword>
<accession>A0ABW3ZXV8</accession>
<keyword evidence="4" id="KW-1185">Reference proteome</keyword>
<evidence type="ECO:0000259" key="2">
    <source>
        <dbReference type="Pfam" id="PF01478"/>
    </source>
</evidence>
<name>A0ABW3ZXV8_9BACI</name>
<feature type="transmembrane region" description="Helical" evidence="1">
    <location>
        <begin position="89"/>
        <end position="112"/>
    </location>
</feature>
<keyword evidence="3" id="KW-0378">Hydrolase</keyword>
<evidence type="ECO:0000313" key="4">
    <source>
        <dbReference type="Proteomes" id="UP001597178"/>
    </source>
</evidence>
<proteinExistence type="predicted"/>
<dbReference type="EC" id="3.4.23.43" evidence="3"/>
<protein>
    <submittedName>
        <fullName evidence="3">Prepilin peptidase</fullName>
        <ecNumber evidence="3">3.4.23.43</ecNumber>
    </submittedName>
</protein>
<dbReference type="GO" id="GO:0004190">
    <property type="term" value="F:aspartic-type endopeptidase activity"/>
    <property type="evidence" value="ECO:0007669"/>
    <property type="project" value="UniProtKB-EC"/>
</dbReference>
<evidence type="ECO:0000256" key="1">
    <source>
        <dbReference type="SAM" id="Phobius"/>
    </source>
</evidence>
<comment type="caution">
    <text evidence="3">The sequence shown here is derived from an EMBL/GenBank/DDBJ whole genome shotgun (WGS) entry which is preliminary data.</text>
</comment>
<sequence>MTSAFLALLTVMVIVTTYTDFKYRKIYNKFLLPCIILSLLLHTIHGTLTDSLIAMAFAFAFFFLAYIFGMTSPGDVKLFAVAGSVVANFTIVAAAIVAYMLIQFGMAIYAMIKACRKHNMSPLTILKQDAIGFTTKTGSVIQPIHFPGAILIGASVWSVQVIALI</sequence>